<name>A0ABU5VQC8_9BACT</name>
<evidence type="ECO:0008006" key="4">
    <source>
        <dbReference type="Google" id="ProtNLM"/>
    </source>
</evidence>
<dbReference type="EMBL" id="JAYGJQ010000001">
    <property type="protein sequence ID" value="MEA9355254.1"/>
    <property type="molecule type" value="Genomic_DNA"/>
</dbReference>
<gene>
    <name evidence="2" type="ORF">SHI21_03540</name>
</gene>
<comment type="caution">
    <text evidence="2">The sequence shown here is derived from an EMBL/GenBank/DDBJ whole genome shotgun (WGS) entry which is preliminary data.</text>
</comment>
<evidence type="ECO:0000313" key="2">
    <source>
        <dbReference type="EMBL" id="MEA9355254.1"/>
    </source>
</evidence>
<evidence type="ECO:0000256" key="1">
    <source>
        <dbReference type="SAM" id="SignalP"/>
    </source>
</evidence>
<organism evidence="2 3">
    <name type="scientific">Bacteriovorax antarcticus</name>
    <dbReference type="NCBI Taxonomy" id="3088717"/>
    <lineage>
        <taxon>Bacteria</taxon>
        <taxon>Pseudomonadati</taxon>
        <taxon>Bdellovibrionota</taxon>
        <taxon>Bacteriovoracia</taxon>
        <taxon>Bacteriovoracales</taxon>
        <taxon>Bacteriovoracaceae</taxon>
        <taxon>Bacteriovorax</taxon>
    </lineage>
</organism>
<reference evidence="2 3" key="1">
    <citation type="submission" date="2023-11" db="EMBL/GenBank/DDBJ databases">
        <title>A Novel Polar Bacteriovorax (B. antarcticus) Isolated from the Biocrust in Antarctica.</title>
        <authorList>
            <person name="Mun W."/>
            <person name="Choi S.Y."/>
            <person name="Mitchell R.J."/>
        </authorList>
    </citation>
    <scope>NUCLEOTIDE SEQUENCE [LARGE SCALE GENOMIC DNA]</scope>
    <source>
        <strain evidence="2 3">PP10</strain>
    </source>
</reference>
<protein>
    <recommendedName>
        <fullName evidence="4">Fimbrial protein</fullName>
    </recommendedName>
</protein>
<sequence length="157" mass="16737">MMKKFIASILFFTLTTPAFSATSGFFLLRTQVPRRVSISITPVSVASALDLSTTQTNLKVANATAMSNSRTGFKVTFTSANLGKLKRVTGAEVFPYTMKVGGLDVGLTTSSGTTFNLDQSAPMTISRDITISYTGKPAEAMIEGTYLDTVTLTIAAR</sequence>
<keyword evidence="3" id="KW-1185">Reference proteome</keyword>
<proteinExistence type="predicted"/>
<keyword evidence="1" id="KW-0732">Signal</keyword>
<dbReference type="RefSeq" id="WP_323574741.1">
    <property type="nucleotide sequence ID" value="NZ_JAYGJQ010000001.1"/>
</dbReference>
<feature type="chain" id="PRO_5045765255" description="Fimbrial protein" evidence="1">
    <location>
        <begin position="21"/>
        <end position="157"/>
    </location>
</feature>
<feature type="signal peptide" evidence="1">
    <location>
        <begin position="1"/>
        <end position="20"/>
    </location>
</feature>
<dbReference type="Proteomes" id="UP001302274">
    <property type="component" value="Unassembled WGS sequence"/>
</dbReference>
<evidence type="ECO:0000313" key="3">
    <source>
        <dbReference type="Proteomes" id="UP001302274"/>
    </source>
</evidence>
<accession>A0ABU5VQC8</accession>